<dbReference type="CDD" id="cd07812">
    <property type="entry name" value="SRPBCC"/>
    <property type="match status" value="1"/>
</dbReference>
<protein>
    <recommendedName>
        <fullName evidence="3">SRPBCC family protein</fullName>
    </recommendedName>
</protein>
<evidence type="ECO:0008006" key="3">
    <source>
        <dbReference type="Google" id="ProtNLM"/>
    </source>
</evidence>
<dbReference type="EMBL" id="AP026978">
    <property type="protein sequence ID" value="BDU02351.1"/>
    <property type="molecule type" value="Genomic_DNA"/>
</dbReference>
<name>A0ABM8D4V6_9NOCA</name>
<dbReference type="Proteomes" id="UP001317870">
    <property type="component" value="Chromosome"/>
</dbReference>
<dbReference type="InterPro" id="IPR023393">
    <property type="entry name" value="START-like_dom_sf"/>
</dbReference>
<evidence type="ECO:0000313" key="2">
    <source>
        <dbReference type="Proteomes" id="UP001317870"/>
    </source>
</evidence>
<dbReference type="SUPFAM" id="SSF55961">
    <property type="entry name" value="Bet v1-like"/>
    <property type="match status" value="1"/>
</dbReference>
<dbReference type="RefSeq" id="WP_159839513.1">
    <property type="nucleotide sequence ID" value="NZ_AP026976.1"/>
</dbReference>
<organism evidence="1 2">
    <name type="scientific">Nocardia sputorum</name>
    <dbReference type="NCBI Taxonomy" id="2984338"/>
    <lineage>
        <taxon>Bacteria</taxon>
        <taxon>Bacillati</taxon>
        <taxon>Actinomycetota</taxon>
        <taxon>Actinomycetes</taxon>
        <taxon>Mycobacteriales</taxon>
        <taxon>Nocardiaceae</taxon>
        <taxon>Nocardia</taxon>
    </lineage>
</organism>
<dbReference type="InterPro" id="IPR019587">
    <property type="entry name" value="Polyketide_cyclase/dehydratase"/>
</dbReference>
<keyword evidence="2" id="KW-1185">Reference proteome</keyword>
<evidence type="ECO:0000313" key="1">
    <source>
        <dbReference type="EMBL" id="BDU02351.1"/>
    </source>
</evidence>
<reference evidence="1 2" key="1">
    <citation type="submission" date="2022-11" db="EMBL/GenBank/DDBJ databases">
        <title>Genome Sequencing of Nocardia sp. ON39_IFM12276 and assembly.</title>
        <authorList>
            <person name="Shimojima M."/>
            <person name="Toyokawa M."/>
            <person name="Uesaka K."/>
        </authorList>
    </citation>
    <scope>NUCLEOTIDE SEQUENCE [LARGE SCALE GENOMIC DNA]</scope>
    <source>
        <strain evidence="1 2">IFM 12276</strain>
    </source>
</reference>
<dbReference type="Gene3D" id="3.30.530.20">
    <property type="match status" value="1"/>
</dbReference>
<accession>A0ABM8D4V6</accession>
<gene>
    <name evidence="1" type="ORF">IFM12276_53790</name>
</gene>
<dbReference type="Pfam" id="PF10604">
    <property type="entry name" value="Polyketide_cyc2"/>
    <property type="match status" value="1"/>
</dbReference>
<sequence>MGHIEATKDVNAAPEALWAVVSDPQTWDKWFTIHERFMEEPPAVLSEGAKLVAKIVMLGMANKLEWTIVAVDAPHKLTLGGTGMAGVKTEFTFDIRPNGEGSTVLVSGDFEGALIKGALGKAVEKDGIKQLDRSLEQLDALAVAA</sequence>
<proteinExistence type="predicted"/>